<feature type="domain" description="PAS" evidence="2">
    <location>
        <begin position="274"/>
        <end position="305"/>
    </location>
</feature>
<dbReference type="EMBL" id="CP035807">
    <property type="protein sequence ID" value="QEN03665.1"/>
    <property type="molecule type" value="Genomic_DNA"/>
</dbReference>
<dbReference type="InterPro" id="IPR000014">
    <property type="entry name" value="PAS"/>
</dbReference>
<dbReference type="OrthoDB" id="5522855at2"/>
<protein>
    <recommendedName>
        <fullName evidence="6">CHASE domain-containing protein</fullName>
    </recommendedName>
</protein>
<proteinExistence type="predicted"/>
<evidence type="ECO:0000259" key="2">
    <source>
        <dbReference type="PROSITE" id="PS50112"/>
    </source>
</evidence>
<feature type="transmembrane region" description="Helical" evidence="1">
    <location>
        <begin position="249"/>
        <end position="269"/>
    </location>
</feature>
<dbReference type="InterPro" id="IPR006189">
    <property type="entry name" value="CHASE_dom"/>
</dbReference>
<dbReference type="KEGG" id="sper:EW093_02760"/>
<dbReference type="PROSITE" id="PS50839">
    <property type="entry name" value="CHASE"/>
    <property type="match status" value="1"/>
</dbReference>
<feature type="domain" description="CHASE" evidence="3">
    <location>
        <begin position="105"/>
        <end position="186"/>
    </location>
</feature>
<gene>
    <name evidence="4" type="ORF">EW093_02760</name>
</gene>
<organism evidence="4 5">
    <name type="scientific">Thiospirochaeta perfilievii</name>
    <dbReference type="NCBI Taxonomy" id="252967"/>
    <lineage>
        <taxon>Bacteria</taxon>
        <taxon>Pseudomonadati</taxon>
        <taxon>Spirochaetota</taxon>
        <taxon>Spirochaetia</taxon>
        <taxon>Spirochaetales</taxon>
        <taxon>Spirochaetaceae</taxon>
        <taxon>Thiospirochaeta</taxon>
    </lineage>
</organism>
<feature type="transmembrane region" description="Helical" evidence="1">
    <location>
        <begin position="6"/>
        <end position="25"/>
    </location>
</feature>
<keyword evidence="1" id="KW-0472">Membrane</keyword>
<dbReference type="Proteomes" id="UP000323824">
    <property type="component" value="Chromosome"/>
</dbReference>
<evidence type="ECO:0000259" key="3">
    <source>
        <dbReference type="PROSITE" id="PS50839"/>
    </source>
</evidence>
<reference evidence="4 5" key="2">
    <citation type="submission" date="2019-09" db="EMBL/GenBank/DDBJ databases">
        <title>Complete Genome Sequence and Methylome Analysis of free living Spirochaetas.</title>
        <authorList>
            <person name="Leshcheva N."/>
            <person name="Mikheeva N."/>
        </authorList>
    </citation>
    <scope>NUCLEOTIDE SEQUENCE [LARGE SCALE GENOMIC DNA]</scope>
    <source>
        <strain evidence="4 5">P</strain>
    </source>
</reference>
<evidence type="ECO:0008006" key="6">
    <source>
        <dbReference type="Google" id="ProtNLM"/>
    </source>
</evidence>
<dbReference type="AlphaFoldDB" id="A0A5C1Q6P7"/>
<evidence type="ECO:0000313" key="4">
    <source>
        <dbReference type="EMBL" id="QEN03665.1"/>
    </source>
</evidence>
<evidence type="ECO:0000313" key="5">
    <source>
        <dbReference type="Proteomes" id="UP000323824"/>
    </source>
</evidence>
<dbReference type="PROSITE" id="PS50112">
    <property type="entry name" value="PAS"/>
    <property type="match status" value="1"/>
</dbReference>
<dbReference type="RefSeq" id="WP_149566923.1">
    <property type="nucleotide sequence ID" value="NZ_CP035807.1"/>
</dbReference>
<name>A0A5C1Q6P7_9SPIO</name>
<accession>A0A5C1Q6P7</accession>
<sequence length="305" mass="35051">MKRSELLLNTIPYIILLSLIIAIYTDFSRRISDEKQDMIQNLALVESKVNSVTNHYISKMIGVTTYLSIHTEVDIEELNYFVHSVVHSDRNIISNIGVFKDTTAIYLYPYEANKSMLNINLVEIPRFKENALRVKEDLDVVITPPDEVVQGGIGIIITRLPIVLPNGSYWGQVGYMMKLDDIIKKLTLDLEKYKYLISQYNNYNSESHIVFDSGFKDNLFSEEVIVHLPSGFWRVQIGFFYGRKLVTPAFFIQIIIALILFLLTKYTIFKLKEGKEKLSLIIDSIDSFIFVVNETGRLITVNSPC</sequence>
<dbReference type="GO" id="GO:0003824">
    <property type="term" value="F:catalytic activity"/>
    <property type="evidence" value="ECO:0007669"/>
    <property type="project" value="UniProtKB-ARBA"/>
</dbReference>
<reference evidence="4 5" key="1">
    <citation type="submission" date="2019-02" db="EMBL/GenBank/DDBJ databases">
        <authorList>
            <person name="Fomenkov A."/>
            <person name="Dubinina G."/>
            <person name="Grabovich M."/>
            <person name="Vincze T."/>
            <person name="Roberts R.J."/>
        </authorList>
    </citation>
    <scope>NUCLEOTIDE SEQUENCE [LARGE SCALE GENOMIC DNA]</scope>
    <source>
        <strain evidence="4 5">P</strain>
    </source>
</reference>
<evidence type="ECO:0000256" key="1">
    <source>
        <dbReference type="SAM" id="Phobius"/>
    </source>
</evidence>
<keyword evidence="5" id="KW-1185">Reference proteome</keyword>
<keyword evidence="1" id="KW-0812">Transmembrane</keyword>
<keyword evidence="1" id="KW-1133">Transmembrane helix</keyword>